<keyword evidence="2" id="KW-1185">Reference proteome</keyword>
<comment type="caution">
    <text evidence="1">The sequence shown here is derived from an EMBL/GenBank/DDBJ whole genome shotgun (WGS) entry which is preliminary data.</text>
</comment>
<name>A0A2K1Q555_9GAMM</name>
<dbReference type="RefSeq" id="WP_103061281.1">
    <property type="nucleotide sequence ID" value="NZ_BSOF01000012.1"/>
</dbReference>
<protein>
    <submittedName>
        <fullName evidence="1">Uncharacterized protein</fullName>
    </submittedName>
</protein>
<gene>
    <name evidence="1" type="ORF">COO59_19075</name>
</gene>
<dbReference type="AlphaFoldDB" id="A0A2K1Q555"/>
<accession>A0A2K1Q555</accession>
<reference evidence="2" key="1">
    <citation type="submission" date="2017-09" db="EMBL/GenBank/DDBJ databases">
        <authorList>
            <person name="Palmer M."/>
            <person name="Steenkamp E.T."/>
            <person name="Coetzee M.P."/>
            <person name="Avontuur J.R."/>
            <person name="Van Zyl E."/>
            <person name="Chan W.-Y."/>
            <person name="Blom J."/>
            <person name="Venter S.N."/>
        </authorList>
    </citation>
    <scope>NUCLEOTIDE SEQUENCE [LARGE SCALE GENOMIC DNA]</scope>
    <source>
        <strain evidence="2">QC88-366</strain>
    </source>
</reference>
<dbReference type="EMBL" id="NWUO01000021">
    <property type="protein sequence ID" value="PNS10168.1"/>
    <property type="molecule type" value="Genomic_DNA"/>
</dbReference>
<organism evidence="1 2">
    <name type="scientific">Mixta theicola</name>
    <dbReference type="NCBI Taxonomy" id="1458355"/>
    <lineage>
        <taxon>Bacteria</taxon>
        <taxon>Pseudomonadati</taxon>
        <taxon>Pseudomonadota</taxon>
        <taxon>Gammaproteobacteria</taxon>
        <taxon>Enterobacterales</taxon>
        <taxon>Erwiniaceae</taxon>
        <taxon>Mixta</taxon>
    </lineage>
</organism>
<dbReference type="Proteomes" id="UP000236345">
    <property type="component" value="Unassembled WGS sequence"/>
</dbReference>
<evidence type="ECO:0000313" key="2">
    <source>
        <dbReference type="Proteomes" id="UP000236345"/>
    </source>
</evidence>
<dbReference type="OrthoDB" id="6556054at2"/>
<sequence>MTISTNLTDMLQLANYEGDMLTALAYQRFGLDDLDEQVHLCGELPVTMSVQINVIYNLEFGMVQDRFLSPGCADLVESIRAMSIRLDRALHERISLNGRSEGLGDLAIGRLESF</sequence>
<proteinExistence type="predicted"/>
<evidence type="ECO:0000313" key="1">
    <source>
        <dbReference type="EMBL" id="PNS10168.1"/>
    </source>
</evidence>